<keyword evidence="2" id="KW-1185">Reference proteome</keyword>
<comment type="caution">
    <text evidence="1">The sequence shown here is derived from an EMBL/GenBank/DDBJ whole genome shotgun (WGS) entry which is preliminary data.</text>
</comment>
<protein>
    <recommendedName>
        <fullName evidence="3">Ig-like domain-containing protein</fullName>
    </recommendedName>
</protein>
<name>A0ABP8IL86_9BACT</name>
<accession>A0ABP8IL86</accession>
<dbReference type="RefSeq" id="WP_345236878.1">
    <property type="nucleotide sequence ID" value="NZ_BAABGZ010000064.1"/>
</dbReference>
<evidence type="ECO:0008006" key="3">
    <source>
        <dbReference type="Google" id="ProtNLM"/>
    </source>
</evidence>
<evidence type="ECO:0000313" key="2">
    <source>
        <dbReference type="Proteomes" id="UP001501153"/>
    </source>
</evidence>
<gene>
    <name evidence="1" type="ORF">GCM10023185_29710</name>
</gene>
<reference evidence="2" key="1">
    <citation type="journal article" date="2019" name="Int. J. Syst. Evol. Microbiol.">
        <title>The Global Catalogue of Microorganisms (GCM) 10K type strain sequencing project: providing services to taxonomists for standard genome sequencing and annotation.</title>
        <authorList>
            <consortium name="The Broad Institute Genomics Platform"/>
            <consortium name="The Broad Institute Genome Sequencing Center for Infectious Disease"/>
            <person name="Wu L."/>
            <person name="Ma J."/>
        </authorList>
    </citation>
    <scope>NUCLEOTIDE SEQUENCE [LARGE SCALE GENOMIC DNA]</scope>
    <source>
        <strain evidence="2">JCM 17923</strain>
    </source>
</reference>
<sequence>MAYTFDAIQSCASAGGLITITTVTGAPAGSLRWYADSANGISQAGPVGALPFAIGPLANDTWTVYLESVSTREQSDPQTFNVQCPPPPATLAFAAGSPSATDETNAPATGTVSATAEGGTSPYTVELVEPQLSAPGADGVATTFTNVAAGNYTVRVTDSSVPPQVIQDGVTVGPYVPGVVGCMDEEALNYNPLATEPGVCTFGPRWRSAWREVDVPAVAELPLPAYLEAELWVGFPAAHPASALYPLTLLTTVRATVSPGGIARFKLGPFLRPLLGAADGAGGRRLDLNSDTAFSDDLYMGYELRRNGLLLQRGLVLNASLPDEQIGKPDDTILSPFWPRMPYWHGYQTYRVAVMGTLPGGRYGQLYEEAITNYPRVELPCPKNPLPVAWLAPGGGYGLWVFQGKPRQGDDVGEGSLYSEPATRERRYSSRGQSLKLLEASTGVFQGDDWAEALRTLRRSPQVWYQPGGLGTPWVPIVLSSGSFDAGRLGNRRREFFISFSEAEPVLVQGQ</sequence>
<evidence type="ECO:0000313" key="1">
    <source>
        <dbReference type="EMBL" id="GAA4362107.1"/>
    </source>
</evidence>
<organism evidence="1 2">
    <name type="scientific">Hymenobacter saemangeumensis</name>
    <dbReference type="NCBI Taxonomy" id="1084522"/>
    <lineage>
        <taxon>Bacteria</taxon>
        <taxon>Pseudomonadati</taxon>
        <taxon>Bacteroidota</taxon>
        <taxon>Cytophagia</taxon>
        <taxon>Cytophagales</taxon>
        <taxon>Hymenobacteraceae</taxon>
        <taxon>Hymenobacter</taxon>
    </lineage>
</organism>
<dbReference type="Proteomes" id="UP001501153">
    <property type="component" value="Unassembled WGS sequence"/>
</dbReference>
<proteinExistence type="predicted"/>
<dbReference type="EMBL" id="BAABGZ010000064">
    <property type="protein sequence ID" value="GAA4362107.1"/>
    <property type="molecule type" value="Genomic_DNA"/>
</dbReference>